<organism evidence="2 3">
    <name type="scientific">Glaciibacter psychrotolerans</name>
    <dbReference type="NCBI Taxonomy" id="670054"/>
    <lineage>
        <taxon>Bacteria</taxon>
        <taxon>Bacillati</taxon>
        <taxon>Actinomycetota</taxon>
        <taxon>Actinomycetes</taxon>
        <taxon>Micrococcales</taxon>
        <taxon>Microbacteriaceae</taxon>
        <taxon>Glaciibacter</taxon>
    </lineage>
</organism>
<dbReference type="Proteomes" id="UP000537260">
    <property type="component" value="Unassembled WGS sequence"/>
</dbReference>
<feature type="transmembrane region" description="Helical" evidence="1">
    <location>
        <begin position="40"/>
        <end position="65"/>
    </location>
</feature>
<gene>
    <name evidence="2" type="ORF">HNR05_003320</name>
</gene>
<evidence type="ECO:0000313" key="3">
    <source>
        <dbReference type="Proteomes" id="UP000537260"/>
    </source>
</evidence>
<keyword evidence="1" id="KW-0812">Transmembrane</keyword>
<keyword evidence="1" id="KW-0472">Membrane</keyword>
<name>A0A7Z0J844_9MICO</name>
<evidence type="ECO:0000256" key="1">
    <source>
        <dbReference type="SAM" id="Phobius"/>
    </source>
</evidence>
<dbReference type="AlphaFoldDB" id="A0A7Z0J844"/>
<sequence length="226" mass="23893">MNTPKVKKSDVLEIGGDPRVDLLPPEVGLARKAMALRRQLGVLVVGVVLVTVVGTGASFGLSAIAEGMLAAEQERTTVLLAEQGKFLEVRAVQGDIALVTAAQRVGVSTEINWKSYLDQVRAVLPGSVAIDTVKVESASPLEIYAQPTTPLQGERSATLEFRVISGVFPDVPAWLVSLEGLPGFADALPSSVSLESVDGGAPVYSVNITMHVNEAAFSQRFETPKE</sequence>
<protein>
    <submittedName>
        <fullName evidence="2">Tfp pilus assembly protein PilN</fullName>
    </submittedName>
</protein>
<comment type="caution">
    <text evidence="2">The sequence shown here is derived from an EMBL/GenBank/DDBJ whole genome shotgun (WGS) entry which is preliminary data.</text>
</comment>
<evidence type="ECO:0000313" key="2">
    <source>
        <dbReference type="EMBL" id="NYJ21529.1"/>
    </source>
</evidence>
<dbReference type="RefSeq" id="WP_179580115.1">
    <property type="nucleotide sequence ID" value="NZ_JACCFM010000001.1"/>
</dbReference>
<reference evidence="2 3" key="1">
    <citation type="submission" date="2020-07" db="EMBL/GenBank/DDBJ databases">
        <title>Sequencing the genomes of 1000 actinobacteria strains.</title>
        <authorList>
            <person name="Klenk H.-P."/>
        </authorList>
    </citation>
    <scope>NUCLEOTIDE SEQUENCE [LARGE SCALE GENOMIC DNA]</scope>
    <source>
        <strain evidence="2 3">LI1</strain>
    </source>
</reference>
<keyword evidence="3" id="KW-1185">Reference proteome</keyword>
<accession>A0A7Z0J844</accession>
<dbReference type="EMBL" id="JACCFM010000001">
    <property type="protein sequence ID" value="NYJ21529.1"/>
    <property type="molecule type" value="Genomic_DNA"/>
</dbReference>
<keyword evidence="1" id="KW-1133">Transmembrane helix</keyword>
<proteinExistence type="predicted"/>